<feature type="non-terminal residue" evidence="1">
    <location>
        <position position="55"/>
    </location>
</feature>
<sequence>MATLYERVASDVSTFAKVEDVEEEICELYSTYYSSSTSRLDRVDPTKQEIEIEIH</sequence>
<comment type="caution">
    <text evidence="1">The sequence shown here is derived from an EMBL/GenBank/DDBJ whole genome shotgun (WGS) entry which is preliminary data.</text>
</comment>
<name>A0A9W7XVY3_9FUNG</name>
<gene>
    <name evidence="1" type="ORF">LPJ61_006313</name>
</gene>
<keyword evidence="2" id="KW-1185">Reference proteome</keyword>
<accession>A0A9W7XVY3</accession>
<dbReference type="Proteomes" id="UP001143981">
    <property type="component" value="Unassembled WGS sequence"/>
</dbReference>
<organism evidence="1 2">
    <name type="scientific">Coemansia biformis</name>
    <dbReference type="NCBI Taxonomy" id="1286918"/>
    <lineage>
        <taxon>Eukaryota</taxon>
        <taxon>Fungi</taxon>
        <taxon>Fungi incertae sedis</taxon>
        <taxon>Zoopagomycota</taxon>
        <taxon>Kickxellomycotina</taxon>
        <taxon>Kickxellomycetes</taxon>
        <taxon>Kickxellales</taxon>
        <taxon>Kickxellaceae</taxon>
        <taxon>Coemansia</taxon>
    </lineage>
</organism>
<dbReference type="AlphaFoldDB" id="A0A9W7XVY3"/>
<protein>
    <submittedName>
        <fullName evidence="1">Uncharacterized protein</fullName>
    </submittedName>
</protein>
<proteinExistence type="predicted"/>
<reference evidence="1" key="1">
    <citation type="submission" date="2022-07" db="EMBL/GenBank/DDBJ databases">
        <title>Phylogenomic reconstructions and comparative analyses of Kickxellomycotina fungi.</title>
        <authorList>
            <person name="Reynolds N.K."/>
            <person name="Stajich J.E."/>
            <person name="Barry K."/>
            <person name="Grigoriev I.V."/>
            <person name="Crous P."/>
            <person name="Smith M.E."/>
        </authorList>
    </citation>
    <scope>NUCLEOTIDE SEQUENCE</scope>
    <source>
        <strain evidence="1">BCRC 34381</strain>
    </source>
</reference>
<dbReference type="EMBL" id="JANBOI010002908">
    <property type="protein sequence ID" value="KAJ1719402.1"/>
    <property type="molecule type" value="Genomic_DNA"/>
</dbReference>
<evidence type="ECO:0000313" key="2">
    <source>
        <dbReference type="Proteomes" id="UP001143981"/>
    </source>
</evidence>
<evidence type="ECO:0000313" key="1">
    <source>
        <dbReference type="EMBL" id="KAJ1719402.1"/>
    </source>
</evidence>